<dbReference type="GO" id="GO:0006270">
    <property type="term" value="P:DNA replication initiation"/>
    <property type="evidence" value="ECO:0007669"/>
    <property type="project" value="TreeGrafter"/>
</dbReference>
<dbReference type="NCBIfam" id="NF005982">
    <property type="entry name" value="PRK08084.1"/>
    <property type="match status" value="1"/>
</dbReference>
<dbReference type="Gene3D" id="3.40.50.300">
    <property type="entry name" value="P-loop containing nucleotide triphosphate hydrolases"/>
    <property type="match status" value="1"/>
</dbReference>
<accession>A0A142BEF5</accession>
<dbReference type="SUPFAM" id="SSF52540">
    <property type="entry name" value="P-loop containing nucleoside triphosphate hydrolases"/>
    <property type="match status" value="1"/>
</dbReference>
<dbReference type="OrthoDB" id="9784878at2"/>
<dbReference type="PANTHER" id="PTHR30050:SF5">
    <property type="entry name" value="DNAA REGULATORY INACTIVATOR HDA"/>
    <property type="match status" value="1"/>
</dbReference>
<organism evidence="3 4">
    <name type="scientific">Endozoicomonas montiporae CL-33</name>
    <dbReference type="NCBI Taxonomy" id="570277"/>
    <lineage>
        <taxon>Bacteria</taxon>
        <taxon>Pseudomonadati</taxon>
        <taxon>Pseudomonadota</taxon>
        <taxon>Gammaproteobacteria</taxon>
        <taxon>Oceanospirillales</taxon>
        <taxon>Endozoicomonadaceae</taxon>
        <taxon>Endozoicomonas</taxon>
    </lineage>
</organism>
<dbReference type="STRING" id="570277.EZMO1_3123"/>
<name>A0A142BEF5_9GAMM</name>
<dbReference type="GO" id="GO:0032297">
    <property type="term" value="P:negative regulation of DNA-templated DNA replication initiation"/>
    <property type="evidence" value="ECO:0007669"/>
    <property type="project" value="InterPro"/>
</dbReference>
<dbReference type="RefSeq" id="WP_082211533.1">
    <property type="nucleotide sequence ID" value="NZ_CP013251.1"/>
</dbReference>
<dbReference type="Gene3D" id="1.10.8.60">
    <property type="match status" value="1"/>
</dbReference>
<dbReference type="PANTHER" id="PTHR30050">
    <property type="entry name" value="CHROMOSOMAL REPLICATION INITIATOR PROTEIN DNAA"/>
    <property type="match status" value="1"/>
</dbReference>
<gene>
    <name evidence="3" type="primary">hda</name>
    <name evidence="3" type="ORF">EZMO1_3123</name>
</gene>
<protein>
    <submittedName>
        <fullName evidence="3">Regulatory inactivation of DnaA Hda protein</fullName>
    </submittedName>
</protein>
<dbReference type="InterPro" id="IPR017788">
    <property type="entry name" value="Hda"/>
</dbReference>
<feature type="domain" description="Hda lid" evidence="2">
    <location>
        <begin position="172"/>
        <end position="236"/>
    </location>
</feature>
<feature type="domain" description="Chromosomal replication initiator protein DnaA ATPAse" evidence="1">
    <location>
        <begin position="17"/>
        <end position="165"/>
    </location>
</feature>
<proteinExistence type="predicted"/>
<dbReference type="PATRIC" id="fig|570277.3.peg.3352"/>
<dbReference type="EMBL" id="CP013251">
    <property type="protein sequence ID" value="AMO57131.1"/>
    <property type="molecule type" value="Genomic_DNA"/>
</dbReference>
<dbReference type="Proteomes" id="UP000071065">
    <property type="component" value="Chromosome"/>
</dbReference>
<evidence type="ECO:0000313" key="3">
    <source>
        <dbReference type="EMBL" id="AMO57131.1"/>
    </source>
</evidence>
<dbReference type="Pfam" id="PF22688">
    <property type="entry name" value="Hda_lid"/>
    <property type="match status" value="1"/>
</dbReference>
<dbReference type="InterPro" id="IPR055199">
    <property type="entry name" value="Hda_lid"/>
</dbReference>
<dbReference type="Pfam" id="PF00308">
    <property type="entry name" value="Bac_DnaA"/>
    <property type="match status" value="1"/>
</dbReference>
<evidence type="ECO:0000259" key="2">
    <source>
        <dbReference type="Pfam" id="PF22688"/>
    </source>
</evidence>
<sequence>MSYMSLPVQLPLSVQLRDDATFANFFSGQNAALVNMLDIDRQVPGIETEQFIYLYGSSGVGCSHLLQAACHQVDSRHGRSIYLPMNELVHYPSKLLEGMESLQLVCIDNINAAAGIPEWEEALFDLFNRLRDANTRLLVAAEGPPKALKIELPDLVSRLSWGVVFQVQPLSDKEKVAALQLRAHLRGLDMNEDVARFIIYRSNRDMGHLFRILQKLDSASLRAKRKLTIPFVKQVLSW</sequence>
<dbReference type="NCBIfam" id="TIGR03420">
    <property type="entry name" value="DnaA_homol_Hda"/>
    <property type="match status" value="1"/>
</dbReference>
<evidence type="ECO:0000259" key="1">
    <source>
        <dbReference type="Pfam" id="PF00308"/>
    </source>
</evidence>
<dbReference type="AlphaFoldDB" id="A0A142BEF5"/>
<reference evidence="3 4" key="1">
    <citation type="journal article" date="2016" name="Front. Microbiol.">
        <title>Genomic Insight into the Host-Endosymbiont Relationship of Endozoicomonas montiporae CL-33(T) with its Coral Host.</title>
        <authorList>
            <person name="Ding J.-Y."/>
            <person name="Shiu J.-H."/>
            <person name="Chen W.-M."/>
            <person name="Chiang Y.-R."/>
            <person name="Tang S.-L."/>
        </authorList>
    </citation>
    <scope>NUCLEOTIDE SEQUENCE [LARGE SCALE GENOMIC DNA]</scope>
    <source>
        <strain evidence="3 4">CL-33</strain>
    </source>
</reference>
<dbReference type="InterPro" id="IPR027417">
    <property type="entry name" value="P-loop_NTPase"/>
</dbReference>
<evidence type="ECO:0000313" key="4">
    <source>
        <dbReference type="Proteomes" id="UP000071065"/>
    </source>
</evidence>
<dbReference type="InterPro" id="IPR013317">
    <property type="entry name" value="DnaA_dom"/>
</dbReference>
<dbReference type="KEGG" id="emp:EZMO1_3123"/>